<comment type="caution">
    <text evidence="1">The sequence shown here is derived from an EMBL/GenBank/DDBJ whole genome shotgun (WGS) entry which is preliminary data.</text>
</comment>
<dbReference type="RefSeq" id="WP_169347180.1">
    <property type="nucleotide sequence ID" value="NZ_JABBJJ010000114.1"/>
</dbReference>
<name>A0A848LJK8_9BACT</name>
<protein>
    <recommendedName>
        <fullName evidence="3">Pentapeptide repeat-containing protein</fullName>
    </recommendedName>
</protein>
<gene>
    <name evidence="1" type="ORF">HG543_24030</name>
</gene>
<proteinExistence type="predicted"/>
<evidence type="ECO:0000313" key="1">
    <source>
        <dbReference type="EMBL" id="NMO17903.1"/>
    </source>
</evidence>
<reference evidence="1 2" key="1">
    <citation type="submission" date="2020-04" db="EMBL/GenBank/DDBJ databases">
        <title>Draft genome of Pyxidicoccus fallax type strain.</title>
        <authorList>
            <person name="Whitworth D.E."/>
        </authorList>
    </citation>
    <scope>NUCLEOTIDE SEQUENCE [LARGE SCALE GENOMIC DNA]</scope>
    <source>
        <strain evidence="1 2">DSM 14698</strain>
    </source>
</reference>
<evidence type="ECO:0008006" key="3">
    <source>
        <dbReference type="Google" id="ProtNLM"/>
    </source>
</evidence>
<dbReference type="EMBL" id="JABBJJ010000114">
    <property type="protein sequence ID" value="NMO17903.1"/>
    <property type="molecule type" value="Genomic_DNA"/>
</dbReference>
<dbReference type="Proteomes" id="UP000518300">
    <property type="component" value="Unassembled WGS sequence"/>
</dbReference>
<organism evidence="1 2">
    <name type="scientific">Pyxidicoccus fallax</name>
    <dbReference type="NCBI Taxonomy" id="394095"/>
    <lineage>
        <taxon>Bacteria</taxon>
        <taxon>Pseudomonadati</taxon>
        <taxon>Myxococcota</taxon>
        <taxon>Myxococcia</taxon>
        <taxon>Myxococcales</taxon>
        <taxon>Cystobacterineae</taxon>
        <taxon>Myxococcaceae</taxon>
        <taxon>Pyxidicoccus</taxon>
    </lineage>
</organism>
<evidence type="ECO:0000313" key="2">
    <source>
        <dbReference type="Proteomes" id="UP000518300"/>
    </source>
</evidence>
<dbReference type="Gene3D" id="2.160.20.80">
    <property type="entry name" value="E3 ubiquitin-protein ligase SopA"/>
    <property type="match status" value="1"/>
</dbReference>
<dbReference type="AlphaFoldDB" id="A0A848LJK8"/>
<accession>A0A848LJK8</accession>
<keyword evidence="2" id="KW-1185">Reference proteome</keyword>
<sequence>MITFSDREIEDERLELNRRSELHYLGPNLTLRRCQLVIDVPRSALTIDGARLIDCTIDVKTALAEFRWEKARLKGCRFTGLMIGNDFGRWPTAQHPELGGIEDCDFTDASLDGCRFFGCDVSTLRFPSWPCFTVFDPVPRSRELTALPWPGPVGAVFKAIARSPPSLSAVTLSASRLAWETGTSENALYGVLAQLDGVKL</sequence>